<feature type="transmembrane region" description="Helical" evidence="2">
    <location>
        <begin position="134"/>
        <end position="155"/>
    </location>
</feature>
<keyword evidence="2" id="KW-0472">Membrane</keyword>
<keyword evidence="2" id="KW-0812">Transmembrane</keyword>
<protein>
    <submittedName>
        <fullName evidence="4">YSIRK-type signal peptide-containing protein</fullName>
    </submittedName>
</protein>
<dbReference type="NCBIfam" id="TIGR01168">
    <property type="entry name" value="YSIRK_signal"/>
    <property type="match status" value="1"/>
</dbReference>
<evidence type="ECO:0000313" key="4">
    <source>
        <dbReference type="EMBL" id="QUE54514.1"/>
    </source>
</evidence>
<proteinExistence type="predicted"/>
<keyword evidence="5" id="KW-1185">Reference proteome</keyword>
<feature type="domain" description="YSIRK Gram-positive signal peptide" evidence="3">
    <location>
        <begin position="7"/>
        <end position="31"/>
    </location>
</feature>
<reference evidence="4 5" key="1">
    <citation type="submission" date="2021-04" db="EMBL/GenBank/DDBJ databases">
        <title>Complete genome sequence of a novel Streptococcus species.</title>
        <authorList>
            <person name="Teng J.L.L."/>
        </authorList>
    </citation>
    <scope>NUCLEOTIDE SEQUENCE [LARGE SCALE GENOMIC DNA]</scope>
    <source>
        <strain evidence="4 5">HKU75</strain>
    </source>
</reference>
<dbReference type="Pfam" id="PF04650">
    <property type="entry name" value="YSIRK_signal"/>
    <property type="match status" value="1"/>
</dbReference>
<sequence length="259" mass="28098">MKKIRGEKQERFAFRKLSHGLVSAAVASLFFISTSADQVAAQTTSQQIRYQYVAEQELTPAEKNLVVREMPNIAQATDATYYLIYKPVEQQATKATQASLPSTGSSLSNGLLAIAGLSFLVLAFKLGKDGKKHLVAVALVSATGLTLLSPAASALTGQILAHYNQELEVTVGQELPAPMTIPGYRYVGYLKDSRKTEISDVTQQTEQPTTTEEVIQLPDTAPSHELPAIAIEEKLVTRTETVAFDIQEIADNSLTEGTR</sequence>
<evidence type="ECO:0000256" key="1">
    <source>
        <dbReference type="ARBA" id="ARBA00022729"/>
    </source>
</evidence>
<gene>
    <name evidence="4" type="ORF">INT76_01050</name>
</gene>
<dbReference type="InterPro" id="IPR005877">
    <property type="entry name" value="YSIRK_signal_dom"/>
</dbReference>
<evidence type="ECO:0000256" key="2">
    <source>
        <dbReference type="SAM" id="Phobius"/>
    </source>
</evidence>
<keyword evidence="2" id="KW-1133">Transmembrane helix</keyword>
<feature type="transmembrane region" description="Helical" evidence="2">
    <location>
        <begin position="107"/>
        <end position="127"/>
    </location>
</feature>
<dbReference type="RefSeq" id="WP_212571247.1">
    <property type="nucleotide sequence ID" value="NZ_CP073084.1"/>
</dbReference>
<keyword evidence="1" id="KW-0732">Signal</keyword>
<dbReference type="EMBL" id="CP073084">
    <property type="protein sequence ID" value="QUE54514.1"/>
    <property type="molecule type" value="Genomic_DNA"/>
</dbReference>
<evidence type="ECO:0000313" key="5">
    <source>
        <dbReference type="Proteomes" id="UP000677616"/>
    </source>
</evidence>
<organism evidence="4 5">
    <name type="scientific">Streptococcus oriscaviae</name>
    <dbReference type="NCBI Taxonomy" id="2781599"/>
    <lineage>
        <taxon>Bacteria</taxon>
        <taxon>Bacillati</taxon>
        <taxon>Bacillota</taxon>
        <taxon>Bacilli</taxon>
        <taxon>Lactobacillales</taxon>
        <taxon>Streptococcaceae</taxon>
        <taxon>Streptococcus</taxon>
    </lineage>
</organism>
<dbReference type="NCBIfam" id="TIGR01167">
    <property type="entry name" value="LPXTG_anchor"/>
    <property type="match status" value="1"/>
</dbReference>
<name>A0ABX7YMM1_9STRE</name>
<evidence type="ECO:0000259" key="3">
    <source>
        <dbReference type="Pfam" id="PF04650"/>
    </source>
</evidence>
<accession>A0ABX7YMM1</accession>
<dbReference type="Proteomes" id="UP000677616">
    <property type="component" value="Chromosome"/>
</dbReference>